<dbReference type="SUPFAM" id="SSF52954">
    <property type="entry name" value="Class II aaRS ABD-related"/>
    <property type="match status" value="1"/>
</dbReference>
<proteinExistence type="predicted"/>
<keyword evidence="4" id="KW-0547">Nucleotide-binding</keyword>
<dbReference type="EMBL" id="MU827302">
    <property type="protein sequence ID" value="KAJ7365662.1"/>
    <property type="molecule type" value="Genomic_DNA"/>
</dbReference>
<accession>A0A9W9YSW7</accession>
<dbReference type="Pfam" id="PF03129">
    <property type="entry name" value="HGTP_anticodon"/>
    <property type="match status" value="1"/>
</dbReference>
<organism evidence="9 10">
    <name type="scientific">Desmophyllum pertusum</name>
    <dbReference type="NCBI Taxonomy" id="174260"/>
    <lineage>
        <taxon>Eukaryota</taxon>
        <taxon>Metazoa</taxon>
        <taxon>Cnidaria</taxon>
        <taxon>Anthozoa</taxon>
        <taxon>Hexacorallia</taxon>
        <taxon>Scleractinia</taxon>
        <taxon>Caryophylliina</taxon>
        <taxon>Caryophylliidae</taxon>
        <taxon>Desmophyllum</taxon>
    </lineage>
</organism>
<keyword evidence="6" id="KW-0648">Protein biosynthesis</keyword>
<dbReference type="GO" id="GO:0070150">
    <property type="term" value="P:mitochondrial glycyl-tRNA aminoacylation"/>
    <property type="evidence" value="ECO:0007669"/>
    <property type="project" value="TreeGrafter"/>
</dbReference>
<evidence type="ECO:0000256" key="6">
    <source>
        <dbReference type="ARBA" id="ARBA00022917"/>
    </source>
</evidence>
<dbReference type="Gene3D" id="3.30.720.200">
    <property type="match status" value="1"/>
</dbReference>
<dbReference type="PANTHER" id="PTHR10745:SF0">
    <property type="entry name" value="GLYCINE--TRNA LIGASE"/>
    <property type="match status" value="1"/>
</dbReference>
<keyword evidence="10" id="KW-1185">Reference proteome</keyword>
<evidence type="ECO:0000259" key="8">
    <source>
        <dbReference type="Pfam" id="PF03129"/>
    </source>
</evidence>
<dbReference type="CDD" id="cd00858">
    <property type="entry name" value="GlyRS_anticodon"/>
    <property type="match status" value="1"/>
</dbReference>
<evidence type="ECO:0000256" key="5">
    <source>
        <dbReference type="ARBA" id="ARBA00022840"/>
    </source>
</evidence>
<dbReference type="GO" id="GO:0004820">
    <property type="term" value="F:glycine-tRNA ligase activity"/>
    <property type="evidence" value="ECO:0007669"/>
    <property type="project" value="UniProtKB-EC"/>
</dbReference>
<dbReference type="InterPro" id="IPR036621">
    <property type="entry name" value="Anticodon-bd_dom_sf"/>
</dbReference>
<evidence type="ECO:0000256" key="1">
    <source>
        <dbReference type="ARBA" id="ARBA00004496"/>
    </source>
</evidence>
<keyword evidence="3 9" id="KW-0436">Ligase</keyword>
<evidence type="ECO:0000256" key="7">
    <source>
        <dbReference type="ARBA" id="ARBA00023146"/>
    </source>
</evidence>
<evidence type="ECO:0000313" key="9">
    <source>
        <dbReference type="EMBL" id="KAJ7365662.1"/>
    </source>
</evidence>
<dbReference type="FunFam" id="3.30.720.200:FF:000001">
    <property type="entry name" value="Glycine--tRNA ligase 2"/>
    <property type="match status" value="1"/>
</dbReference>
<dbReference type="InterPro" id="IPR045864">
    <property type="entry name" value="aa-tRNA-synth_II/BPL/LPL"/>
</dbReference>
<dbReference type="FunFam" id="3.40.50.800:FF:000004">
    <property type="entry name" value="Glycine--tRNA ligase 2"/>
    <property type="match status" value="1"/>
</dbReference>
<evidence type="ECO:0000256" key="3">
    <source>
        <dbReference type="ARBA" id="ARBA00022598"/>
    </source>
</evidence>
<gene>
    <name evidence="9" type="primary">GARS1_4</name>
    <name evidence="9" type="ORF">OS493_002374</name>
</gene>
<dbReference type="SUPFAM" id="SSF55681">
    <property type="entry name" value="Class II aaRS and biotin synthetases"/>
    <property type="match status" value="1"/>
</dbReference>
<comment type="subcellular location">
    <subcellularLocation>
        <location evidence="1">Cytoplasm</location>
    </subcellularLocation>
</comment>
<dbReference type="GO" id="GO:0005524">
    <property type="term" value="F:ATP binding"/>
    <property type="evidence" value="ECO:0007669"/>
    <property type="project" value="UniProtKB-KW"/>
</dbReference>
<dbReference type="Gene3D" id="3.40.50.800">
    <property type="entry name" value="Anticodon-binding domain"/>
    <property type="match status" value="1"/>
</dbReference>
<keyword evidence="2" id="KW-0963">Cytoplasm</keyword>
<dbReference type="GO" id="GO:0005739">
    <property type="term" value="C:mitochondrion"/>
    <property type="evidence" value="ECO:0007669"/>
    <property type="project" value="TreeGrafter"/>
</dbReference>
<dbReference type="Proteomes" id="UP001163046">
    <property type="component" value="Unassembled WGS sequence"/>
</dbReference>
<evidence type="ECO:0000256" key="4">
    <source>
        <dbReference type="ARBA" id="ARBA00022741"/>
    </source>
</evidence>
<evidence type="ECO:0000256" key="2">
    <source>
        <dbReference type="ARBA" id="ARBA00022490"/>
    </source>
</evidence>
<dbReference type="EC" id="6.1.1.14" evidence="9"/>
<keyword evidence="7" id="KW-0030">Aminoacyl-tRNA synthetase</keyword>
<dbReference type="OrthoDB" id="57698at2759"/>
<name>A0A9W9YSW7_9CNID</name>
<dbReference type="InterPro" id="IPR004154">
    <property type="entry name" value="Anticodon-bd"/>
</dbReference>
<evidence type="ECO:0000313" key="10">
    <source>
        <dbReference type="Proteomes" id="UP001163046"/>
    </source>
</evidence>
<reference evidence="9" key="1">
    <citation type="submission" date="2023-01" db="EMBL/GenBank/DDBJ databases">
        <title>Genome assembly of the deep-sea coral Lophelia pertusa.</title>
        <authorList>
            <person name="Herrera S."/>
            <person name="Cordes E."/>
        </authorList>
    </citation>
    <scope>NUCLEOTIDE SEQUENCE</scope>
    <source>
        <strain evidence="9">USNM1676648</strain>
        <tissue evidence="9">Polyp</tissue>
    </source>
</reference>
<sequence length="245" mass="27855">MIDVVEIVSEKPAIGKAFKKEGKIIMEYLAQMDKDSIKEFEDKLNSNGEASITVDNKEFNIQKTMIREIKRYKKEIHVRDVEPHVIEPSFGVGRIMYAVLEHNFKIREGDEQRTWLSLPPAVAPVKCSVLPLSKNKEFAQYVKKLSECLTELDISHKVDDSSGSIGRRYARTDEIAIPFGITVDFDTVNKEPHSATLRERNSTRQIRAQIDELPSIVSNLVRGKVTWSEIEAKYGLFEGQETGAK</sequence>
<feature type="domain" description="Anticodon-binding" evidence="8">
    <location>
        <begin position="126"/>
        <end position="219"/>
    </location>
</feature>
<comment type="caution">
    <text evidence="9">The sequence shown here is derived from an EMBL/GenBank/DDBJ whole genome shotgun (WGS) entry which is preliminary data.</text>
</comment>
<protein>
    <submittedName>
        <fullName evidence="9">Glycine--tRNA ligase</fullName>
        <ecNumber evidence="9">6.1.1.14</ecNumber>
    </submittedName>
</protein>
<dbReference type="PANTHER" id="PTHR10745">
    <property type="entry name" value="GLYCYL-TRNA SYNTHETASE/DNA POLYMERASE SUBUNIT GAMMA-2"/>
    <property type="match status" value="1"/>
</dbReference>
<dbReference type="PRINTS" id="PR01043">
    <property type="entry name" value="TRNASYNTHGLY"/>
</dbReference>
<dbReference type="AlphaFoldDB" id="A0A9W9YSW7"/>
<dbReference type="InterPro" id="IPR027031">
    <property type="entry name" value="Gly-tRNA_synthase/POLG2"/>
</dbReference>
<keyword evidence="5" id="KW-0067">ATP-binding</keyword>